<dbReference type="AlphaFoldDB" id="A0A6J4RD94"/>
<proteinExistence type="predicted"/>
<accession>A0A6J4RD94</accession>
<evidence type="ECO:0008006" key="2">
    <source>
        <dbReference type="Google" id="ProtNLM"/>
    </source>
</evidence>
<name>A0A6J4RD94_9ACTN</name>
<sequence length="182" mass="19792">MLLVSSVAAAGLFASGCGEVEEVRTVGETEGLYIDVNDLRYQVQLSRVLNPADPEDAGYLAALPEGEELAPGETWFGVFLRVANTTESTTAATALEFEIVDTLENVYEPLELPPENPWAYRPTVLEPGEMIPELDSAQFSGPTRGALLLFKVPFASLENRPLEFEIHSPEDPNEIGIIALDV</sequence>
<protein>
    <recommendedName>
        <fullName evidence="2">DUF4352 domain-containing protein</fullName>
    </recommendedName>
</protein>
<gene>
    <name evidence="1" type="ORF">AVDCRST_MAG69-72</name>
</gene>
<evidence type="ECO:0000313" key="1">
    <source>
        <dbReference type="EMBL" id="CAA9470868.1"/>
    </source>
</evidence>
<reference evidence="1" key="1">
    <citation type="submission" date="2020-02" db="EMBL/GenBank/DDBJ databases">
        <authorList>
            <person name="Meier V. D."/>
        </authorList>
    </citation>
    <scope>NUCLEOTIDE SEQUENCE</scope>
    <source>
        <strain evidence="1">AVDCRST_MAG69</strain>
    </source>
</reference>
<dbReference type="EMBL" id="CADCVP010000009">
    <property type="protein sequence ID" value="CAA9470868.1"/>
    <property type="molecule type" value="Genomic_DNA"/>
</dbReference>
<organism evidence="1">
    <name type="scientific">uncultured Solirubrobacteraceae bacterium</name>
    <dbReference type="NCBI Taxonomy" id="1162706"/>
    <lineage>
        <taxon>Bacteria</taxon>
        <taxon>Bacillati</taxon>
        <taxon>Actinomycetota</taxon>
        <taxon>Thermoleophilia</taxon>
        <taxon>Solirubrobacterales</taxon>
        <taxon>Solirubrobacteraceae</taxon>
        <taxon>environmental samples</taxon>
    </lineage>
</organism>